<reference evidence="1" key="1">
    <citation type="submission" date="2021-02" db="EMBL/GenBank/DDBJ databases">
        <title>Genome-Resolved Metagenomics of a Microbial Community Performing Photosynthetic Biological Nutrient Removal.</title>
        <authorList>
            <person name="Mcdaniel E.A."/>
        </authorList>
    </citation>
    <scope>NUCLEOTIDE SEQUENCE</scope>
    <source>
        <strain evidence="1">UWPOB_OBS1</strain>
    </source>
</reference>
<evidence type="ECO:0000313" key="1">
    <source>
        <dbReference type="EMBL" id="MBN8659045.1"/>
    </source>
</evidence>
<gene>
    <name evidence="1" type="ORF">J0M35_01680</name>
</gene>
<evidence type="ECO:0008006" key="3">
    <source>
        <dbReference type="Google" id="ProtNLM"/>
    </source>
</evidence>
<sequence>MSLTKEKTTIIALSASLLTFGLAWPILAQTSKEEPAKAKIFKATDFKSSLLSLYNLPQVKKHNGRVELKVLGRIDDLSLSIYHLATGFKTKELGDQKEKIASLFQQALNEEHVKIVSDSPNNLLVVIEERGKLQKKLTVSVMLSRKVERNDASLNKFVFCSFEETDEKKLLNTLEKMANSLGRQFAIAHARDEVKPKP</sequence>
<protein>
    <recommendedName>
        <fullName evidence="3">DUF4252 domain-containing protein</fullName>
    </recommendedName>
</protein>
<proteinExistence type="predicted"/>
<dbReference type="AlphaFoldDB" id="A0A8J7TKR1"/>
<dbReference type="EMBL" id="JAFLCK010000001">
    <property type="protein sequence ID" value="MBN8659045.1"/>
    <property type="molecule type" value="Genomic_DNA"/>
</dbReference>
<evidence type="ECO:0000313" key="2">
    <source>
        <dbReference type="Proteomes" id="UP000664277"/>
    </source>
</evidence>
<name>A0A8J7TKR1_9BACT</name>
<organism evidence="1 2">
    <name type="scientific">Candidatus Obscuribacter phosphatis</name>
    <dbReference type="NCBI Taxonomy" id="1906157"/>
    <lineage>
        <taxon>Bacteria</taxon>
        <taxon>Bacillati</taxon>
        <taxon>Candidatus Melainabacteria</taxon>
        <taxon>Candidatus Obscuribacterales</taxon>
        <taxon>Candidatus Obscuribacteraceae</taxon>
        <taxon>Candidatus Obscuribacter</taxon>
    </lineage>
</organism>
<comment type="caution">
    <text evidence="1">The sequence shown here is derived from an EMBL/GenBank/DDBJ whole genome shotgun (WGS) entry which is preliminary data.</text>
</comment>
<dbReference type="Proteomes" id="UP000664277">
    <property type="component" value="Unassembled WGS sequence"/>
</dbReference>
<accession>A0A8J7TKR1</accession>